<dbReference type="InterPro" id="IPR006700">
    <property type="entry name" value="RsmE"/>
</dbReference>
<comment type="function">
    <text evidence="10 12">Specifically methylates the N3 position of the uracil ring of uridine 1498 (m3U1498) in 16S rRNA. Acts on the fully assembled 30S ribosomal subunit.</text>
</comment>
<gene>
    <name evidence="15" type="primary">rsmE</name>
    <name evidence="15" type="ORF">SCHIN_v1c05330</name>
</gene>
<dbReference type="GO" id="GO:0005737">
    <property type="term" value="C:cytoplasm"/>
    <property type="evidence" value="ECO:0007669"/>
    <property type="project" value="UniProtKB-SubCell"/>
</dbReference>
<dbReference type="InterPro" id="IPR029026">
    <property type="entry name" value="tRNA_m1G_MTases_N"/>
</dbReference>
<dbReference type="InterPro" id="IPR029028">
    <property type="entry name" value="Alpha/beta_knot_MTases"/>
</dbReference>
<dbReference type="PIRSF" id="PIRSF015601">
    <property type="entry name" value="MTase_slr0722"/>
    <property type="match status" value="1"/>
</dbReference>
<comment type="similarity">
    <text evidence="2 12">Belongs to the RNA methyltransferase RsmE family.</text>
</comment>
<accession>A0A5B9Y444</accession>
<comment type="subcellular location">
    <subcellularLocation>
        <location evidence="1 12">Cytoplasm</location>
    </subcellularLocation>
</comment>
<dbReference type="GO" id="GO:0070475">
    <property type="term" value="P:rRNA base methylation"/>
    <property type="evidence" value="ECO:0007669"/>
    <property type="project" value="TreeGrafter"/>
</dbReference>
<evidence type="ECO:0000313" key="16">
    <source>
        <dbReference type="Proteomes" id="UP000323144"/>
    </source>
</evidence>
<evidence type="ECO:0000256" key="10">
    <source>
        <dbReference type="ARBA" id="ARBA00025699"/>
    </source>
</evidence>
<dbReference type="InterPro" id="IPR046886">
    <property type="entry name" value="RsmE_MTase_dom"/>
</dbReference>
<dbReference type="Gene3D" id="3.40.1280.10">
    <property type="match status" value="1"/>
</dbReference>
<evidence type="ECO:0000256" key="12">
    <source>
        <dbReference type="PIRNR" id="PIRNR015601"/>
    </source>
</evidence>
<feature type="domain" description="Ribosomal RNA small subunit methyltransferase E PUA-like" evidence="14">
    <location>
        <begin position="16"/>
        <end position="51"/>
    </location>
</feature>
<dbReference type="EMBL" id="CP043026">
    <property type="protein sequence ID" value="QEH61730.1"/>
    <property type="molecule type" value="Genomic_DNA"/>
</dbReference>
<keyword evidence="6 12" id="KW-0698">rRNA processing</keyword>
<dbReference type="KEGG" id="schi:SCHIN_v1c05330"/>
<dbReference type="SUPFAM" id="SSF75217">
    <property type="entry name" value="alpha/beta knot"/>
    <property type="match status" value="1"/>
</dbReference>
<evidence type="ECO:0000313" key="15">
    <source>
        <dbReference type="EMBL" id="QEH61730.1"/>
    </source>
</evidence>
<keyword evidence="8 12" id="KW-0808">Transferase</keyword>
<dbReference type="CDD" id="cd18084">
    <property type="entry name" value="RsmE-like"/>
    <property type="match status" value="1"/>
</dbReference>
<dbReference type="InterPro" id="IPR046887">
    <property type="entry name" value="RsmE_PUA-like"/>
</dbReference>
<dbReference type="Pfam" id="PF20260">
    <property type="entry name" value="PUA_4"/>
    <property type="match status" value="1"/>
</dbReference>
<evidence type="ECO:0000256" key="5">
    <source>
        <dbReference type="ARBA" id="ARBA00022490"/>
    </source>
</evidence>
<dbReference type="EC" id="2.1.1.193" evidence="3 12"/>
<dbReference type="Proteomes" id="UP000323144">
    <property type="component" value="Chromosome"/>
</dbReference>
<evidence type="ECO:0000256" key="7">
    <source>
        <dbReference type="ARBA" id="ARBA00022603"/>
    </source>
</evidence>
<feature type="domain" description="Ribosomal RNA small subunit methyltransferase E methyltransferase" evidence="13">
    <location>
        <begin position="71"/>
        <end position="230"/>
    </location>
</feature>
<evidence type="ECO:0000256" key="6">
    <source>
        <dbReference type="ARBA" id="ARBA00022552"/>
    </source>
</evidence>
<dbReference type="AlphaFoldDB" id="A0A5B9Y444"/>
<evidence type="ECO:0000259" key="14">
    <source>
        <dbReference type="Pfam" id="PF20260"/>
    </source>
</evidence>
<evidence type="ECO:0000256" key="3">
    <source>
        <dbReference type="ARBA" id="ARBA00012328"/>
    </source>
</evidence>
<evidence type="ECO:0000256" key="2">
    <source>
        <dbReference type="ARBA" id="ARBA00005528"/>
    </source>
</evidence>
<organism evidence="15 16">
    <name type="scientific">Spiroplasma chinense</name>
    <dbReference type="NCBI Taxonomy" id="216932"/>
    <lineage>
        <taxon>Bacteria</taxon>
        <taxon>Bacillati</taxon>
        <taxon>Mycoplasmatota</taxon>
        <taxon>Mollicutes</taxon>
        <taxon>Entomoplasmatales</taxon>
        <taxon>Spiroplasmataceae</taxon>
        <taxon>Spiroplasma</taxon>
    </lineage>
</organism>
<name>A0A5B9Y444_9MOLU</name>
<protein>
    <recommendedName>
        <fullName evidence="4 12">Ribosomal RNA small subunit methyltransferase E</fullName>
        <ecNumber evidence="3 12">2.1.1.193</ecNumber>
    </recommendedName>
</protein>
<proteinExistence type="inferred from homology"/>
<dbReference type="InterPro" id="IPR015947">
    <property type="entry name" value="PUA-like_sf"/>
</dbReference>
<dbReference type="RefSeq" id="WP_166508116.1">
    <property type="nucleotide sequence ID" value="NZ_CP043026.1"/>
</dbReference>
<evidence type="ECO:0000256" key="9">
    <source>
        <dbReference type="ARBA" id="ARBA00022691"/>
    </source>
</evidence>
<keyword evidence="16" id="KW-1185">Reference proteome</keyword>
<dbReference type="PANTHER" id="PTHR30027">
    <property type="entry name" value="RIBOSOMAL RNA SMALL SUBUNIT METHYLTRANSFERASE E"/>
    <property type="match status" value="1"/>
</dbReference>
<dbReference type="GO" id="GO:0070042">
    <property type="term" value="F:rRNA (uridine-N3-)-methyltransferase activity"/>
    <property type="evidence" value="ECO:0007669"/>
    <property type="project" value="TreeGrafter"/>
</dbReference>
<keyword evidence="9 12" id="KW-0949">S-adenosyl-L-methionine</keyword>
<reference evidence="15 16" key="1">
    <citation type="submission" date="2019-08" db="EMBL/GenBank/DDBJ databases">
        <title>Complete genome sequence of Spiroplasma chinense CCH (DSM 19755).</title>
        <authorList>
            <person name="Shen H.-Y."/>
            <person name="Lin Y.-C."/>
            <person name="Chou L."/>
            <person name="Kuo C.-H."/>
        </authorList>
    </citation>
    <scope>NUCLEOTIDE SEQUENCE [LARGE SCALE GENOMIC DNA]</scope>
    <source>
        <strain evidence="15 16">CCH</strain>
    </source>
</reference>
<dbReference type="Pfam" id="PF04452">
    <property type="entry name" value="Methyltrans_RNA"/>
    <property type="match status" value="1"/>
</dbReference>
<dbReference type="Gene3D" id="2.40.240.20">
    <property type="entry name" value="Hypothetical PUA domain-like, domain 1"/>
    <property type="match status" value="1"/>
</dbReference>
<evidence type="ECO:0000259" key="13">
    <source>
        <dbReference type="Pfam" id="PF04452"/>
    </source>
</evidence>
<evidence type="ECO:0000256" key="4">
    <source>
        <dbReference type="ARBA" id="ARBA00013673"/>
    </source>
</evidence>
<evidence type="ECO:0000256" key="1">
    <source>
        <dbReference type="ARBA" id="ARBA00004496"/>
    </source>
</evidence>
<keyword evidence="7 12" id="KW-0489">Methyltransferase</keyword>
<sequence>MHSFFVSRKNDNTFLIEESDFHHIKNVIKLNVGEQIYCIFDQEKYLCEIKDFFDNECLAEIIEIVKEDIKNITIDLYVGIIREQKWDFVLQKATELGVTNIYPVQFSRNVVKIEEKKESNKIERWTSICKDAAKQSKRNSIPNIKPIIRNVSKIDSNSQINLVAWEEVKEEPLKALLEAEFNSISIVIGPEGGIDSKEVDILLKKGFKKVGLGNNILRAETASLYLISAIKYQKDI</sequence>
<evidence type="ECO:0000256" key="11">
    <source>
        <dbReference type="ARBA" id="ARBA00047944"/>
    </source>
</evidence>
<keyword evidence="5 12" id="KW-0963">Cytoplasm</keyword>
<evidence type="ECO:0000256" key="8">
    <source>
        <dbReference type="ARBA" id="ARBA00022679"/>
    </source>
</evidence>
<dbReference type="SUPFAM" id="SSF88697">
    <property type="entry name" value="PUA domain-like"/>
    <property type="match status" value="1"/>
</dbReference>
<dbReference type="PANTHER" id="PTHR30027:SF3">
    <property type="entry name" value="16S RRNA (URACIL(1498)-N(3))-METHYLTRANSFERASE"/>
    <property type="match status" value="1"/>
</dbReference>
<comment type="catalytic activity">
    <reaction evidence="11 12">
        <text>uridine(1498) in 16S rRNA + S-adenosyl-L-methionine = N(3)-methyluridine(1498) in 16S rRNA + S-adenosyl-L-homocysteine + H(+)</text>
        <dbReference type="Rhea" id="RHEA:42920"/>
        <dbReference type="Rhea" id="RHEA-COMP:10283"/>
        <dbReference type="Rhea" id="RHEA-COMP:10284"/>
        <dbReference type="ChEBI" id="CHEBI:15378"/>
        <dbReference type="ChEBI" id="CHEBI:57856"/>
        <dbReference type="ChEBI" id="CHEBI:59789"/>
        <dbReference type="ChEBI" id="CHEBI:65315"/>
        <dbReference type="ChEBI" id="CHEBI:74502"/>
        <dbReference type="EC" id="2.1.1.193"/>
    </reaction>
</comment>
<dbReference type="NCBIfam" id="TIGR00046">
    <property type="entry name" value="RsmE family RNA methyltransferase"/>
    <property type="match status" value="1"/>
</dbReference>